<proteinExistence type="predicted"/>
<gene>
    <name evidence="4" type="primary">LOC107224719</name>
</gene>
<dbReference type="RefSeq" id="XP_015520377.2">
    <property type="nucleotide sequence ID" value="XM_015664891.2"/>
</dbReference>
<organism evidence="4">
    <name type="scientific">Neodiprion lecontei</name>
    <name type="common">Redheaded pine sawfly</name>
    <dbReference type="NCBI Taxonomy" id="441921"/>
    <lineage>
        <taxon>Eukaryota</taxon>
        <taxon>Metazoa</taxon>
        <taxon>Ecdysozoa</taxon>
        <taxon>Arthropoda</taxon>
        <taxon>Hexapoda</taxon>
        <taxon>Insecta</taxon>
        <taxon>Pterygota</taxon>
        <taxon>Neoptera</taxon>
        <taxon>Endopterygota</taxon>
        <taxon>Hymenoptera</taxon>
        <taxon>Tenthredinoidea</taxon>
        <taxon>Diprionidae</taxon>
        <taxon>Diprioninae</taxon>
        <taxon>Neodiprion</taxon>
    </lineage>
</organism>
<reference evidence="4" key="1">
    <citation type="submission" date="2025-08" db="UniProtKB">
        <authorList>
            <consortium name="RefSeq"/>
        </authorList>
    </citation>
    <scope>IDENTIFICATION</scope>
    <source>
        <tissue evidence="4">Thorax and Abdomen</tissue>
    </source>
</reference>
<sequence length="205" mass="21439">MLSVPSLLLLLILSGAKVSSKPIERASEAGAGNEIDTGLQGDYKREAEVGEVPGASARTSNDQLTSGAKRVSPPTSSTLLENVTVDDGAKRPQGLAWILAPFAQKVQFSPQTFFQDRIGELKESLSHLGSIVSNDQGNGSKQFANGALANLIGLNDSGFYANRFDPAGFFGGNGWFANKGGILGGPGAFVSTGSILTDYPTAYRK</sequence>
<dbReference type="GeneID" id="107224719"/>
<keyword evidence="3" id="KW-1185">Reference proteome</keyword>
<dbReference type="InParanoid" id="A0A6J0C1H6"/>
<protein>
    <submittedName>
        <fullName evidence="4">Uncharacterized protein LOC107224719</fullName>
    </submittedName>
</protein>
<feature type="signal peptide" evidence="2">
    <location>
        <begin position="1"/>
        <end position="20"/>
    </location>
</feature>
<evidence type="ECO:0000313" key="4">
    <source>
        <dbReference type="RefSeq" id="XP_015520377.2"/>
    </source>
</evidence>
<evidence type="ECO:0000313" key="3">
    <source>
        <dbReference type="Proteomes" id="UP000829291"/>
    </source>
</evidence>
<keyword evidence="2" id="KW-0732">Signal</keyword>
<dbReference type="OrthoDB" id="7691561at2759"/>
<feature type="compositionally biased region" description="Polar residues" evidence="1">
    <location>
        <begin position="57"/>
        <end position="66"/>
    </location>
</feature>
<dbReference type="Proteomes" id="UP000829291">
    <property type="component" value="Chromosome 3"/>
</dbReference>
<dbReference type="KEGG" id="nlo:107224719"/>
<name>A0A6J0C1H6_NEOLC</name>
<evidence type="ECO:0000256" key="2">
    <source>
        <dbReference type="SAM" id="SignalP"/>
    </source>
</evidence>
<dbReference type="AlphaFoldDB" id="A0A6J0C1H6"/>
<feature type="region of interest" description="Disordered" evidence="1">
    <location>
        <begin position="23"/>
        <end position="76"/>
    </location>
</feature>
<evidence type="ECO:0000256" key="1">
    <source>
        <dbReference type="SAM" id="MobiDB-lite"/>
    </source>
</evidence>
<accession>A0A6J0C1H6</accession>
<feature type="chain" id="PRO_5045113557" evidence="2">
    <location>
        <begin position="21"/>
        <end position="205"/>
    </location>
</feature>